<organism evidence="3">
    <name type="scientific">Jonesiaceae bacterium BS-20</name>
    <dbReference type="NCBI Taxonomy" id="3120821"/>
    <lineage>
        <taxon>Bacteria</taxon>
        <taxon>Bacillati</taxon>
        <taxon>Actinomycetota</taxon>
        <taxon>Actinomycetes</taxon>
        <taxon>Micrococcales</taxon>
        <taxon>Jonesiaceae</taxon>
    </lineage>
</organism>
<sequence>MTDTGPQPSQTSGPTGTDPRERPSIGALIGSITDLSSRLVRAEIAAFKSEMKTKLTMSGAGVGLFVAAGVLALYGLGFLFWAAVSAIALALPLWLATLIVAVGILALAAVLGLVGKKLLAKGSPAAPTQTIASVKEDIATFKEGLK</sequence>
<proteinExistence type="predicted"/>
<keyword evidence="2" id="KW-0812">Transmembrane</keyword>
<name>A0AAU7DWE2_9MICO</name>
<evidence type="ECO:0000256" key="2">
    <source>
        <dbReference type="SAM" id="Phobius"/>
    </source>
</evidence>
<dbReference type="InterPro" id="IPR009937">
    <property type="entry name" value="Phage_holin_3_6"/>
</dbReference>
<protein>
    <submittedName>
        <fullName evidence="3">Phage holin family protein</fullName>
    </submittedName>
</protein>
<dbReference type="Pfam" id="PF07332">
    <property type="entry name" value="Phage_holin_3_6"/>
    <property type="match status" value="1"/>
</dbReference>
<dbReference type="EMBL" id="CP146203">
    <property type="protein sequence ID" value="XBH21528.1"/>
    <property type="molecule type" value="Genomic_DNA"/>
</dbReference>
<evidence type="ECO:0000313" key="3">
    <source>
        <dbReference type="EMBL" id="XBH21528.1"/>
    </source>
</evidence>
<dbReference type="AlphaFoldDB" id="A0AAU7DWE2"/>
<feature type="transmembrane region" description="Helical" evidence="2">
    <location>
        <begin position="93"/>
        <end position="114"/>
    </location>
</feature>
<feature type="region of interest" description="Disordered" evidence="1">
    <location>
        <begin position="1"/>
        <end position="22"/>
    </location>
</feature>
<keyword evidence="2" id="KW-1133">Transmembrane helix</keyword>
<evidence type="ECO:0000256" key="1">
    <source>
        <dbReference type="SAM" id="MobiDB-lite"/>
    </source>
</evidence>
<accession>A0AAU7DWE2</accession>
<keyword evidence="2" id="KW-0472">Membrane</keyword>
<reference evidence="3" key="1">
    <citation type="submission" date="2024-02" db="EMBL/GenBank/DDBJ databases">
        <title>Tomenella chthoni gen. nov. sp. nov., a member of the family Jonesiaceae isolated from bat guano.</title>
        <authorList>
            <person name="Miller S.L."/>
            <person name="King J."/>
            <person name="Sankaranarayanan K."/>
            <person name="Lawson P.A."/>
        </authorList>
    </citation>
    <scope>NUCLEOTIDE SEQUENCE</scope>
    <source>
        <strain evidence="3">BS-20</strain>
    </source>
</reference>
<feature type="transmembrane region" description="Helical" evidence="2">
    <location>
        <begin position="61"/>
        <end position="87"/>
    </location>
</feature>
<feature type="compositionally biased region" description="Polar residues" evidence="1">
    <location>
        <begin position="1"/>
        <end position="15"/>
    </location>
</feature>
<gene>
    <name evidence="3" type="ORF">V5R04_15160</name>
</gene>